<dbReference type="eggNOG" id="COG2185">
    <property type="taxonomic scope" value="Bacteria"/>
</dbReference>
<dbReference type="InterPro" id="IPR016176">
    <property type="entry name" value="Cbl-dep_enz_cat"/>
</dbReference>
<dbReference type="Pfam" id="PF02310">
    <property type="entry name" value="B12-binding"/>
    <property type="match status" value="1"/>
</dbReference>
<dbReference type="GO" id="GO:0031419">
    <property type="term" value="F:cobalamin binding"/>
    <property type="evidence" value="ECO:0007669"/>
    <property type="project" value="UniProtKB-KW"/>
</dbReference>
<dbReference type="Gene3D" id="3.40.50.280">
    <property type="entry name" value="Cobalamin-binding domain"/>
    <property type="match status" value="1"/>
</dbReference>
<accession>A0A0S6W6T3</accession>
<sequence>MEQNSTKRILLVPLDPVHDVAVKIINRKLRQRNFNTLLLEPDLPIEEICATAVKYQPDFLLVSRTIGYGVGELLSKFIDQLELAGIRRRAKIILGGKAIKPELAAELGFDAGFGSNTDYNEVVAFIEGHEFVRPNPALRVKKDITHGYTYNVHHTLIREYLETITDQILQWASDYTSPGVERANLVQAYLQKYRDCLEDVRLEGETLRQYLEFSDDVIQAYYQSGAIPKTVKKIDKQVIREFIALHKRMNAAIDYSYRSMQFQREKPLVFVQYGTGCPLMDIEHIKACENWGADGIFHFDPAWGARTEGFMSGYLGHEADGTILTKENLASIKNVINDSTIWSVRAHRGLNTPETVVLAGELGADLTKINIVYGSLNGGTDPARLTVDGVKSIKLAAEYGLPFDVVTNEELGGVPAFKAFAGMLIVSYLALKCGARPILKPLFCYSPDVMIQGYMETNYLDYNAAKILALRSIIDAPIWPGEPIGFMTHSEERVQSAMATALHALLSISLDVDAITIASTDEAYSRGPISAHARLDTLNAVREVFRFWGSSKIQINAAILSMKDQLCDGIEQTLKVVCEHGDFVSALNTGLLGTRQDGANPGRAGRNTLIKR</sequence>
<evidence type="ECO:0000256" key="2">
    <source>
        <dbReference type="ARBA" id="ARBA00022628"/>
    </source>
</evidence>
<dbReference type="GO" id="GO:0046872">
    <property type="term" value="F:metal ion binding"/>
    <property type="evidence" value="ECO:0007669"/>
    <property type="project" value="InterPro"/>
</dbReference>
<dbReference type="SUPFAM" id="SSF52242">
    <property type="entry name" value="Cobalamin (vitamin B12)-binding domain"/>
    <property type="match status" value="1"/>
</dbReference>
<evidence type="ECO:0000313" key="7">
    <source>
        <dbReference type="Proteomes" id="UP000030661"/>
    </source>
</evidence>
<evidence type="ECO:0000256" key="1">
    <source>
        <dbReference type="ARBA" id="ARBA00001922"/>
    </source>
</evidence>
<dbReference type="HOGENOM" id="CLU_445964_0_0_0"/>
<comment type="cofactor">
    <cofactor evidence="1">
        <name>adenosylcob(III)alamin</name>
        <dbReference type="ChEBI" id="CHEBI:18408"/>
    </cofactor>
</comment>
<evidence type="ECO:0000256" key="4">
    <source>
        <dbReference type="ARBA" id="ARBA00023285"/>
    </source>
</evidence>
<keyword evidence="7" id="KW-1185">Reference proteome</keyword>
<dbReference type="AlphaFoldDB" id="A0A0S6W6T3"/>
<reference evidence="6" key="1">
    <citation type="journal article" date="2015" name="PeerJ">
        <title>First genomic representation of candidate bacterial phylum KSB3 points to enhanced environmental sensing as a trigger of wastewater bulking.</title>
        <authorList>
            <person name="Sekiguchi Y."/>
            <person name="Ohashi A."/>
            <person name="Parks D.H."/>
            <person name="Yamauchi T."/>
            <person name="Tyson G.W."/>
            <person name="Hugenholtz P."/>
        </authorList>
    </citation>
    <scope>NUCLEOTIDE SEQUENCE [LARGE SCALE GENOMIC DNA]</scope>
</reference>
<keyword evidence="4" id="KW-0170">Cobalt</keyword>
<dbReference type="STRING" id="1499967.U27_02173"/>
<dbReference type="CDD" id="cd02065">
    <property type="entry name" value="B12-binding_like"/>
    <property type="match status" value="1"/>
</dbReference>
<dbReference type="EMBL" id="DF820463">
    <property type="protein sequence ID" value="GAK55341.1"/>
    <property type="molecule type" value="Genomic_DNA"/>
</dbReference>
<dbReference type="Proteomes" id="UP000030661">
    <property type="component" value="Unassembled WGS sequence"/>
</dbReference>
<evidence type="ECO:0000313" key="6">
    <source>
        <dbReference type="EMBL" id="GAK55341.1"/>
    </source>
</evidence>
<proteinExistence type="predicted"/>
<dbReference type="PROSITE" id="PS51332">
    <property type="entry name" value="B12_BINDING"/>
    <property type="match status" value="1"/>
</dbReference>
<evidence type="ECO:0000259" key="5">
    <source>
        <dbReference type="PROSITE" id="PS51332"/>
    </source>
</evidence>
<dbReference type="InterPro" id="IPR036724">
    <property type="entry name" value="Cobalamin-bd_sf"/>
</dbReference>
<dbReference type="InterPro" id="IPR006158">
    <property type="entry name" value="Cobalamin-bd"/>
</dbReference>
<dbReference type="GO" id="GO:0016853">
    <property type="term" value="F:isomerase activity"/>
    <property type="evidence" value="ECO:0007669"/>
    <property type="project" value="UniProtKB-KW"/>
</dbReference>
<protein>
    <submittedName>
        <fullName evidence="6">B12 binding domain protein, putative</fullName>
    </submittedName>
</protein>
<evidence type="ECO:0000256" key="3">
    <source>
        <dbReference type="ARBA" id="ARBA00023235"/>
    </source>
</evidence>
<gene>
    <name evidence="6" type="ORF">U27_02173</name>
</gene>
<organism evidence="6">
    <name type="scientific">Vecturithrix granuli</name>
    <dbReference type="NCBI Taxonomy" id="1499967"/>
    <lineage>
        <taxon>Bacteria</taxon>
        <taxon>Candidatus Moduliflexota</taxon>
        <taxon>Candidatus Vecturitrichia</taxon>
        <taxon>Candidatus Vecturitrichales</taxon>
        <taxon>Candidatus Vecturitrichaceae</taxon>
        <taxon>Candidatus Vecturithrix</taxon>
    </lineage>
</organism>
<feature type="domain" description="B12-binding" evidence="5">
    <location>
        <begin position="5"/>
        <end position="133"/>
    </location>
</feature>
<name>A0A0S6W6T3_VECG1</name>
<dbReference type="SUPFAM" id="SSF51703">
    <property type="entry name" value="Cobalamin (vitamin B12)-dependent enzymes"/>
    <property type="match status" value="1"/>
</dbReference>
<keyword evidence="3" id="KW-0413">Isomerase</keyword>
<keyword evidence="2" id="KW-0846">Cobalamin</keyword>